<dbReference type="Gene3D" id="3.10.105.10">
    <property type="entry name" value="Dipeptide-binding Protein, Domain 3"/>
    <property type="match status" value="1"/>
</dbReference>
<gene>
    <name evidence="3" type="ORF">GCM10023322_05510</name>
</gene>
<dbReference type="Pfam" id="PF00496">
    <property type="entry name" value="SBP_bac_5"/>
    <property type="match status" value="1"/>
</dbReference>
<keyword evidence="1" id="KW-0732">Signal</keyword>
<dbReference type="SUPFAM" id="SSF53850">
    <property type="entry name" value="Periplasmic binding protein-like II"/>
    <property type="match status" value="1"/>
</dbReference>
<dbReference type="InterPro" id="IPR000914">
    <property type="entry name" value="SBP_5_dom"/>
</dbReference>
<sequence>MRVHRLAAWITLPVAVTLAVTACDTGGTSRTADSGNGIAVTIGIAEPEHLVPTDTVENNGFQVISALYTPLVRFDNTGKPVLDQAAAKSITTTDNKVWTVHLKDGFTFHNGQKVTADSYIKAWNYGAYGPNAQIGTDFFNRIQGYDAMQLTGGGGKPKASQLSGLKKIDDLTIQITLSAPFPEWEKVLGYNVFYPLPDAAFAADGTLVQAFEDNPVGDGPFEIKGSWNHNQSIDVAAYPNYPLTRPKVDEIDFKIYQDLDTMYSDLQAGDLDVSPQIPSDKLASAHKDLGDRLKETPSSVFSYISVPTYDKAYQNVNVRKAISMAIDRQQIIDTIFQGSYTPATSWVSPVVEGARDDTCGDACRYDPAKAKQMYTDADGPHRISLFYNEDGGHKEWVDAVCNQLDQNLGVQCTGAPVLQLTDLRQQARAHTLDGPLRGAWAFDYPSIEDYLTPIYRTGAASNDSQYSSSAFDQTMDQADRAPDEATAIKEYQHAEDLLAQDMPSIPMWFKQNIYGYSTSMKNVDMDLYANVDVMTLQRK</sequence>
<feature type="chain" id="PRO_5046495007" evidence="1">
    <location>
        <begin position="23"/>
        <end position="539"/>
    </location>
</feature>
<proteinExistence type="predicted"/>
<evidence type="ECO:0000313" key="4">
    <source>
        <dbReference type="Proteomes" id="UP001501570"/>
    </source>
</evidence>
<dbReference type="RefSeq" id="WP_345625667.1">
    <property type="nucleotide sequence ID" value="NZ_BAABJQ010000001.1"/>
</dbReference>
<evidence type="ECO:0000256" key="1">
    <source>
        <dbReference type="SAM" id="SignalP"/>
    </source>
</evidence>
<feature type="signal peptide" evidence="1">
    <location>
        <begin position="1"/>
        <end position="22"/>
    </location>
</feature>
<protein>
    <submittedName>
        <fullName evidence="3">ABC transporter substrate-binding protein</fullName>
    </submittedName>
</protein>
<dbReference type="CDD" id="cd00995">
    <property type="entry name" value="PBP2_NikA_DppA_OppA_like"/>
    <property type="match status" value="1"/>
</dbReference>
<comment type="caution">
    <text evidence="3">The sequence shown here is derived from an EMBL/GenBank/DDBJ whole genome shotgun (WGS) entry which is preliminary data.</text>
</comment>
<dbReference type="PANTHER" id="PTHR30290:SF83">
    <property type="entry name" value="ABC TRANSPORTER SUBSTRATE-BINDING PROTEIN"/>
    <property type="match status" value="1"/>
</dbReference>
<dbReference type="Proteomes" id="UP001501570">
    <property type="component" value="Unassembled WGS sequence"/>
</dbReference>
<dbReference type="EMBL" id="BAABJQ010000001">
    <property type="protein sequence ID" value="GAA5178388.1"/>
    <property type="molecule type" value="Genomic_DNA"/>
</dbReference>
<name>A0ABP9RIK2_9ACTN</name>
<accession>A0ABP9RIK2</accession>
<dbReference type="InterPro" id="IPR039424">
    <property type="entry name" value="SBP_5"/>
</dbReference>
<evidence type="ECO:0000259" key="2">
    <source>
        <dbReference type="Pfam" id="PF00496"/>
    </source>
</evidence>
<dbReference type="PROSITE" id="PS51257">
    <property type="entry name" value="PROKAR_LIPOPROTEIN"/>
    <property type="match status" value="1"/>
</dbReference>
<organism evidence="3 4">
    <name type="scientific">Rugosimonospora acidiphila</name>
    <dbReference type="NCBI Taxonomy" id="556531"/>
    <lineage>
        <taxon>Bacteria</taxon>
        <taxon>Bacillati</taxon>
        <taxon>Actinomycetota</taxon>
        <taxon>Actinomycetes</taxon>
        <taxon>Micromonosporales</taxon>
        <taxon>Micromonosporaceae</taxon>
        <taxon>Rugosimonospora</taxon>
    </lineage>
</organism>
<dbReference type="Gene3D" id="3.90.76.10">
    <property type="entry name" value="Dipeptide-binding Protein, Domain 1"/>
    <property type="match status" value="1"/>
</dbReference>
<dbReference type="PANTHER" id="PTHR30290">
    <property type="entry name" value="PERIPLASMIC BINDING COMPONENT OF ABC TRANSPORTER"/>
    <property type="match status" value="1"/>
</dbReference>
<reference evidence="4" key="1">
    <citation type="journal article" date="2019" name="Int. J. Syst. Evol. Microbiol.">
        <title>The Global Catalogue of Microorganisms (GCM) 10K type strain sequencing project: providing services to taxonomists for standard genome sequencing and annotation.</title>
        <authorList>
            <consortium name="The Broad Institute Genomics Platform"/>
            <consortium name="The Broad Institute Genome Sequencing Center for Infectious Disease"/>
            <person name="Wu L."/>
            <person name="Ma J."/>
        </authorList>
    </citation>
    <scope>NUCLEOTIDE SEQUENCE [LARGE SCALE GENOMIC DNA]</scope>
    <source>
        <strain evidence="4">JCM 18304</strain>
    </source>
</reference>
<evidence type="ECO:0000313" key="3">
    <source>
        <dbReference type="EMBL" id="GAA5178388.1"/>
    </source>
</evidence>
<keyword evidence="4" id="KW-1185">Reference proteome</keyword>
<dbReference type="Gene3D" id="3.40.190.10">
    <property type="entry name" value="Periplasmic binding protein-like II"/>
    <property type="match status" value="1"/>
</dbReference>
<dbReference type="PIRSF" id="PIRSF002741">
    <property type="entry name" value="MppA"/>
    <property type="match status" value="1"/>
</dbReference>
<dbReference type="InterPro" id="IPR030678">
    <property type="entry name" value="Peptide/Ni-bd"/>
</dbReference>
<feature type="domain" description="Solute-binding protein family 5" evidence="2">
    <location>
        <begin position="86"/>
        <end position="461"/>
    </location>
</feature>